<dbReference type="EMBL" id="JARTLI010000020">
    <property type="protein sequence ID" value="MED5052455.1"/>
    <property type="molecule type" value="Genomic_DNA"/>
</dbReference>
<evidence type="ECO:0000313" key="6">
    <source>
        <dbReference type="EMBL" id="MED5052455.1"/>
    </source>
</evidence>
<gene>
    <name evidence="6" type="ORF">P9850_11395</name>
    <name evidence="5" type="ORF">PNH38_13970</name>
</gene>
<dbReference type="PROSITE" id="PS50937">
    <property type="entry name" value="HTH_MERR_2"/>
    <property type="match status" value="1"/>
</dbReference>
<evidence type="ECO:0000256" key="1">
    <source>
        <dbReference type="ARBA" id="ARBA00023015"/>
    </source>
</evidence>
<reference evidence="5 7" key="1">
    <citation type="submission" date="2023-01" db="EMBL/GenBank/DDBJ databases">
        <title>Genome-based reclassification of Anoxybacillus geothermalis as a later heterotypic synonym of Anoxybacillus rupiensis.</title>
        <authorList>
            <person name="Inan Bektas K."/>
            <person name="Canakci S."/>
            <person name="Belduz A.A."/>
            <person name="Guler H.H."/>
        </authorList>
    </citation>
    <scope>NUCLEOTIDE SEQUENCE [LARGE SCALE GENOMIC DNA]</scope>
    <source>
        <strain evidence="5 7">DSM 17127</strain>
    </source>
</reference>
<dbReference type="InterPro" id="IPR009061">
    <property type="entry name" value="DNA-bd_dom_put_sf"/>
</dbReference>
<evidence type="ECO:0000313" key="7">
    <source>
        <dbReference type="Proteomes" id="UP001213979"/>
    </source>
</evidence>
<evidence type="ECO:0000256" key="2">
    <source>
        <dbReference type="ARBA" id="ARBA00023125"/>
    </source>
</evidence>
<dbReference type="InterPro" id="IPR000551">
    <property type="entry name" value="MerR-type_HTH_dom"/>
</dbReference>
<dbReference type="AlphaFoldDB" id="A0ABD5IVV8"/>
<dbReference type="PANTHER" id="PTHR30204:SF67">
    <property type="entry name" value="HTH-TYPE TRANSCRIPTIONAL REGULATOR MLRA-RELATED"/>
    <property type="match status" value="1"/>
</dbReference>
<evidence type="ECO:0000313" key="8">
    <source>
        <dbReference type="Proteomes" id="UP001339962"/>
    </source>
</evidence>
<keyword evidence="3" id="KW-0804">Transcription</keyword>
<sequence>MTNNDMTYNIQQVAAITGLSKQVIRKWEERYGIVQPKRLDNGYRIYCDEEVQQLLYVKSLVEKGQSVKQAALHLKEKAALNQKNLNEQADDTHSWAHESVCTLLHEGDLYHEAAIYRTLQRSYQIYGLQPFLHSIVIPFLQEVEKRRDQGHWRKDQAMLASVVVRDVLIQIRRNFPCHEHAPLLLGACFPQEQHEIWLQIILLESLLCGWKTIMLERISAFDVIESAVQQLTPKKVVLSAYTTASLEQNSDLLTKCHHVAKHYPHISFYIVSPDTTSYIQEGTAPNLQMTDDIFSLVKDR</sequence>
<dbReference type="RefSeq" id="WP_066148771.1">
    <property type="nucleotide sequence ID" value="NZ_JAGUQN010000017.1"/>
</dbReference>
<reference evidence="6 8" key="2">
    <citation type="submission" date="2023-03" db="EMBL/GenBank/DDBJ databases">
        <title>Bacillus Genome Sequencing.</title>
        <authorList>
            <person name="Dunlap C."/>
        </authorList>
    </citation>
    <scope>NUCLEOTIDE SEQUENCE [LARGE SCALE GENOMIC DNA]</scope>
    <source>
        <strain evidence="6 8">NRS-38</strain>
    </source>
</reference>
<dbReference type="SMART" id="SM00422">
    <property type="entry name" value="HTH_MERR"/>
    <property type="match status" value="1"/>
</dbReference>
<dbReference type="SUPFAM" id="SSF46955">
    <property type="entry name" value="Putative DNA-binding domain"/>
    <property type="match status" value="1"/>
</dbReference>
<proteinExistence type="predicted"/>
<protein>
    <submittedName>
        <fullName evidence="6">MerR family transcriptional regulator</fullName>
    </submittedName>
</protein>
<evidence type="ECO:0000259" key="4">
    <source>
        <dbReference type="PROSITE" id="PS50937"/>
    </source>
</evidence>
<keyword evidence="7" id="KW-1185">Reference proteome</keyword>
<organism evidence="6 8">
    <name type="scientific">Anoxybacteroides rupiense</name>
    <dbReference type="NCBI Taxonomy" id="311460"/>
    <lineage>
        <taxon>Bacteria</taxon>
        <taxon>Bacillati</taxon>
        <taxon>Bacillota</taxon>
        <taxon>Bacilli</taxon>
        <taxon>Bacillales</taxon>
        <taxon>Anoxybacillaceae</taxon>
        <taxon>Anoxybacteroides</taxon>
    </lineage>
</organism>
<dbReference type="InterPro" id="IPR047057">
    <property type="entry name" value="MerR_fam"/>
</dbReference>
<dbReference type="CDD" id="cd01104">
    <property type="entry name" value="HTH_MlrA-CarA"/>
    <property type="match status" value="1"/>
</dbReference>
<keyword evidence="1" id="KW-0805">Transcription regulation</keyword>
<dbReference type="GO" id="GO:0003677">
    <property type="term" value="F:DNA binding"/>
    <property type="evidence" value="ECO:0007669"/>
    <property type="project" value="UniProtKB-KW"/>
</dbReference>
<comment type="caution">
    <text evidence="6">The sequence shown here is derived from an EMBL/GenBank/DDBJ whole genome shotgun (WGS) entry which is preliminary data.</text>
</comment>
<dbReference type="PANTHER" id="PTHR30204">
    <property type="entry name" value="REDOX-CYCLING DRUG-SENSING TRANSCRIPTIONAL ACTIVATOR SOXR"/>
    <property type="match status" value="1"/>
</dbReference>
<accession>A0ABD5IVV8</accession>
<evidence type="ECO:0000256" key="3">
    <source>
        <dbReference type="ARBA" id="ARBA00023163"/>
    </source>
</evidence>
<feature type="domain" description="HTH merR-type" evidence="4">
    <location>
        <begin position="7"/>
        <end position="76"/>
    </location>
</feature>
<dbReference type="Pfam" id="PF13411">
    <property type="entry name" value="MerR_1"/>
    <property type="match status" value="1"/>
</dbReference>
<keyword evidence="2" id="KW-0238">DNA-binding</keyword>
<dbReference type="Proteomes" id="UP001213979">
    <property type="component" value="Unassembled WGS sequence"/>
</dbReference>
<dbReference type="Gene3D" id="1.10.1660.10">
    <property type="match status" value="1"/>
</dbReference>
<dbReference type="Gene3D" id="3.40.50.280">
    <property type="entry name" value="Cobalamin-binding domain"/>
    <property type="match status" value="1"/>
</dbReference>
<dbReference type="Proteomes" id="UP001339962">
    <property type="component" value="Unassembled WGS sequence"/>
</dbReference>
<name>A0ABD5IVV8_9BACL</name>
<evidence type="ECO:0000313" key="5">
    <source>
        <dbReference type="EMBL" id="MDE8564967.1"/>
    </source>
</evidence>
<dbReference type="EMBL" id="JAQOTG010000015">
    <property type="protein sequence ID" value="MDE8564967.1"/>
    <property type="molecule type" value="Genomic_DNA"/>
</dbReference>